<dbReference type="Proteomes" id="UP001224775">
    <property type="component" value="Unassembled WGS sequence"/>
</dbReference>
<dbReference type="InterPro" id="IPR032675">
    <property type="entry name" value="LRR_dom_sf"/>
</dbReference>
<reference evidence="1" key="1">
    <citation type="submission" date="2023-06" db="EMBL/GenBank/DDBJ databases">
        <title>Survivors Of The Sea: Transcriptome response of Skeletonema marinoi to long-term dormancy.</title>
        <authorList>
            <person name="Pinder M.I.M."/>
            <person name="Kourtchenko O."/>
            <person name="Robertson E.K."/>
            <person name="Larsson T."/>
            <person name="Maumus F."/>
            <person name="Osuna-Cruz C.M."/>
            <person name="Vancaester E."/>
            <person name="Stenow R."/>
            <person name="Vandepoele K."/>
            <person name="Ploug H."/>
            <person name="Bruchert V."/>
            <person name="Godhe A."/>
            <person name="Topel M."/>
        </authorList>
    </citation>
    <scope>NUCLEOTIDE SEQUENCE</scope>
    <source>
        <strain evidence="1">R05AC</strain>
    </source>
</reference>
<gene>
    <name evidence="1" type="ORF">QTG54_014083</name>
</gene>
<dbReference type="Pfam" id="PF13306">
    <property type="entry name" value="LRR_5"/>
    <property type="match status" value="1"/>
</dbReference>
<accession>A0AAD8XWK2</accession>
<organism evidence="1 2">
    <name type="scientific">Skeletonema marinoi</name>
    <dbReference type="NCBI Taxonomy" id="267567"/>
    <lineage>
        <taxon>Eukaryota</taxon>
        <taxon>Sar</taxon>
        <taxon>Stramenopiles</taxon>
        <taxon>Ochrophyta</taxon>
        <taxon>Bacillariophyta</taxon>
        <taxon>Coscinodiscophyceae</taxon>
        <taxon>Thalassiosirophycidae</taxon>
        <taxon>Thalassiosirales</taxon>
        <taxon>Skeletonemataceae</taxon>
        <taxon>Skeletonema</taxon>
        <taxon>Skeletonema marinoi-dohrnii complex</taxon>
    </lineage>
</organism>
<dbReference type="InterPro" id="IPR026906">
    <property type="entry name" value="LRR_5"/>
</dbReference>
<dbReference type="Gene3D" id="3.80.10.10">
    <property type="entry name" value="Ribonuclease Inhibitor"/>
    <property type="match status" value="1"/>
</dbReference>
<dbReference type="SUPFAM" id="SSF52058">
    <property type="entry name" value="L domain-like"/>
    <property type="match status" value="1"/>
</dbReference>
<name>A0AAD8XWK2_9STRA</name>
<comment type="caution">
    <text evidence="1">The sequence shown here is derived from an EMBL/GenBank/DDBJ whole genome shotgun (WGS) entry which is preliminary data.</text>
</comment>
<keyword evidence="2" id="KW-1185">Reference proteome</keyword>
<dbReference type="EMBL" id="JATAAI010000035">
    <property type="protein sequence ID" value="KAK1735017.1"/>
    <property type="molecule type" value="Genomic_DNA"/>
</dbReference>
<dbReference type="PANTHER" id="PTHR45661">
    <property type="entry name" value="SURFACE ANTIGEN"/>
    <property type="match status" value="1"/>
</dbReference>
<sequence>MADHANNGNEGGGGDRDIFVYRGGRAPRNVTHVRIDKSVEVIEDRAFNWCRDLVHVETHDGIRKVGRRAFFGCESLRSIDLRSVVEIGEDAFEGCEDLMDVQFGNKLETIGMYAFYGCTSLECLKLPSIITVETAAFKSCDALSSIEFSERLERIELNAFCGCERLRHIAIPLKRDLLPFDHHRQKFTQFDDCDLLTAVDLVGGAHNKTVASLHIESWRTEMIAEIDRINQDLPNIPANEKTESIKQWVDSVIDRMDHYKAEHHRYVKEAVTLLELALWKAKLDEIEENAAERKTKTVNIIDAESVRKEKRVTCGADLVIRNILPFLKLE</sequence>
<evidence type="ECO:0000313" key="1">
    <source>
        <dbReference type="EMBL" id="KAK1735017.1"/>
    </source>
</evidence>
<proteinExistence type="predicted"/>
<dbReference type="InterPro" id="IPR053139">
    <property type="entry name" value="Surface_bspA-like"/>
</dbReference>
<dbReference type="PANTHER" id="PTHR45661:SF3">
    <property type="entry name" value="IG-LIKE DOMAIN-CONTAINING PROTEIN"/>
    <property type="match status" value="1"/>
</dbReference>
<dbReference type="AlphaFoldDB" id="A0AAD8XWK2"/>
<evidence type="ECO:0000313" key="2">
    <source>
        <dbReference type="Proteomes" id="UP001224775"/>
    </source>
</evidence>
<protein>
    <submittedName>
        <fullName evidence="1">Leucine-rich repeat domain-containing protein</fullName>
    </submittedName>
</protein>